<evidence type="ECO:0000256" key="1">
    <source>
        <dbReference type="ARBA" id="ARBA00000085"/>
    </source>
</evidence>
<evidence type="ECO:0000256" key="4">
    <source>
        <dbReference type="SAM" id="Phobius"/>
    </source>
</evidence>
<dbReference type="EMBL" id="JAKWBL010000001">
    <property type="protein sequence ID" value="MCH5598231.1"/>
    <property type="molecule type" value="Genomic_DNA"/>
</dbReference>
<dbReference type="PANTHER" id="PTHR43547">
    <property type="entry name" value="TWO-COMPONENT HISTIDINE KINASE"/>
    <property type="match status" value="1"/>
</dbReference>
<keyword evidence="3" id="KW-0597">Phosphoprotein</keyword>
<protein>
    <recommendedName>
        <fullName evidence="2">histidine kinase</fullName>
        <ecNumber evidence="2">2.7.13.3</ecNumber>
    </recommendedName>
</protein>
<evidence type="ECO:0000256" key="3">
    <source>
        <dbReference type="ARBA" id="ARBA00022553"/>
    </source>
</evidence>
<keyword evidence="4" id="KW-0812">Transmembrane</keyword>
<comment type="caution">
    <text evidence="5">The sequence shown here is derived from an EMBL/GenBank/DDBJ whole genome shotgun (WGS) entry which is preliminary data.</text>
</comment>
<proteinExistence type="predicted"/>
<keyword evidence="4" id="KW-1133">Transmembrane helix</keyword>
<dbReference type="Proteomes" id="UP001202248">
    <property type="component" value="Unassembled WGS sequence"/>
</dbReference>
<dbReference type="PANTHER" id="PTHR43547:SF2">
    <property type="entry name" value="HYBRID SIGNAL TRANSDUCTION HISTIDINE KINASE C"/>
    <property type="match status" value="1"/>
</dbReference>
<dbReference type="Gene3D" id="2.60.40.10">
    <property type="entry name" value="Immunoglobulins"/>
    <property type="match status" value="1"/>
</dbReference>
<dbReference type="SUPFAM" id="SSF47384">
    <property type="entry name" value="Homodimeric domain of signal transducing histidine kinase"/>
    <property type="match status" value="1"/>
</dbReference>
<evidence type="ECO:0000313" key="6">
    <source>
        <dbReference type="Proteomes" id="UP001202248"/>
    </source>
</evidence>
<dbReference type="InterPro" id="IPR003661">
    <property type="entry name" value="HisK_dim/P_dom"/>
</dbReference>
<feature type="transmembrane region" description="Helical" evidence="4">
    <location>
        <begin position="49"/>
        <end position="70"/>
    </location>
</feature>
<dbReference type="InterPro" id="IPR013783">
    <property type="entry name" value="Ig-like_fold"/>
</dbReference>
<keyword evidence="4" id="KW-0472">Membrane</keyword>
<evidence type="ECO:0000256" key="2">
    <source>
        <dbReference type="ARBA" id="ARBA00012438"/>
    </source>
</evidence>
<dbReference type="CDD" id="cd00082">
    <property type="entry name" value="HisKA"/>
    <property type="match status" value="1"/>
</dbReference>
<accession>A0ABS9SIP2</accession>
<keyword evidence="6" id="KW-1185">Reference proteome</keyword>
<name>A0ABS9SIP2_9BACT</name>
<dbReference type="InterPro" id="IPR036097">
    <property type="entry name" value="HisK_dim/P_sf"/>
</dbReference>
<organism evidence="5 6">
    <name type="scientific">Niabella ginsengisoli</name>
    <dbReference type="NCBI Taxonomy" id="522298"/>
    <lineage>
        <taxon>Bacteria</taxon>
        <taxon>Pseudomonadati</taxon>
        <taxon>Bacteroidota</taxon>
        <taxon>Chitinophagia</taxon>
        <taxon>Chitinophagales</taxon>
        <taxon>Chitinophagaceae</taxon>
        <taxon>Niabella</taxon>
    </lineage>
</organism>
<reference evidence="5 6" key="1">
    <citation type="submission" date="2022-02" db="EMBL/GenBank/DDBJ databases">
        <authorList>
            <person name="Min J."/>
        </authorList>
    </citation>
    <scope>NUCLEOTIDE SEQUENCE [LARGE SCALE GENOMIC DNA]</scope>
    <source>
        <strain evidence="5 6">GR10-1</strain>
    </source>
</reference>
<comment type="catalytic activity">
    <reaction evidence="1">
        <text>ATP + protein L-histidine = ADP + protein N-phospho-L-histidine.</text>
        <dbReference type="EC" id="2.7.13.3"/>
    </reaction>
</comment>
<evidence type="ECO:0000313" key="5">
    <source>
        <dbReference type="EMBL" id="MCH5598231.1"/>
    </source>
</evidence>
<dbReference type="Gene3D" id="1.10.287.130">
    <property type="match status" value="1"/>
</dbReference>
<sequence length="114" mass="13300">METSFPSAGFAKLAPGKYELTVYAITGNNVASPQKKLLIIVQAPWWLTWWAYCIYILAAITAFYIIYRIAKRENKLKRDLAIAEKEKELNQRKLEFFTNISHELRTPMTQYTVH</sequence>
<gene>
    <name evidence="5" type="ORF">MKP09_10090</name>
</gene>
<dbReference type="EC" id="2.7.13.3" evidence="2"/>